<dbReference type="EMBL" id="CAADGH010000113">
    <property type="protein sequence ID" value="VFK77242.1"/>
    <property type="molecule type" value="Genomic_DNA"/>
</dbReference>
<evidence type="ECO:0000313" key="1">
    <source>
        <dbReference type="EMBL" id="VFK32649.1"/>
    </source>
</evidence>
<dbReference type="AlphaFoldDB" id="A0A450XTQ6"/>
<sequence>MRSLIDKIFNIHPSDPDLYFTRPDLIHMTMVCSRCGKVRETLYGLSPFEAMLRKKEKMICRYCGGTTRWVDISPFRKQ</sequence>
<organism evidence="1">
    <name type="scientific">Candidatus Kentrum sp. MB</name>
    <dbReference type="NCBI Taxonomy" id="2138164"/>
    <lineage>
        <taxon>Bacteria</taxon>
        <taxon>Pseudomonadati</taxon>
        <taxon>Pseudomonadota</taxon>
        <taxon>Gammaproteobacteria</taxon>
        <taxon>Candidatus Kentrum</taxon>
    </lineage>
</organism>
<reference evidence="1" key="1">
    <citation type="submission" date="2019-02" db="EMBL/GenBank/DDBJ databases">
        <authorList>
            <person name="Gruber-Vodicka R. H."/>
            <person name="Seah K. B. B."/>
        </authorList>
    </citation>
    <scope>NUCLEOTIDE SEQUENCE</scope>
    <source>
        <strain evidence="1">BECK_BZ197</strain>
        <strain evidence="3">BECK_BZ198</strain>
        <strain evidence="2">BECK_BZ199</strain>
    </source>
</reference>
<gene>
    <name evidence="1" type="ORF">BECKMB1821G_GA0114241_11197</name>
    <name evidence="3" type="ORF">BECKMB1821H_GA0114242_111310</name>
    <name evidence="2" type="ORF">BECKMB1821I_GA0114274_111310</name>
</gene>
<proteinExistence type="predicted"/>
<dbReference type="EMBL" id="CAADFQ010000113">
    <property type="protein sequence ID" value="VFK35356.1"/>
    <property type="molecule type" value="Genomic_DNA"/>
</dbReference>
<protein>
    <submittedName>
        <fullName evidence="1">Uncharacterized protein</fullName>
    </submittedName>
</protein>
<evidence type="ECO:0000313" key="2">
    <source>
        <dbReference type="EMBL" id="VFK35356.1"/>
    </source>
</evidence>
<evidence type="ECO:0000313" key="3">
    <source>
        <dbReference type="EMBL" id="VFK77242.1"/>
    </source>
</evidence>
<name>A0A450XTQ6_9GAMM</name>
<dbReference type="EMBL" id="CAADFO010000119">
    <property type="protein sequence ID" value="VFK32649.1"/>
    <property type="molecule type" value="Genomic_DNA"/>
</dbReference>
<accession>A0A450XTQ6</accession>